<sequence length="46" mass="5057">MSKVEKVISSFNGNYSAGSRVCYGCYPGVVTERRLTALRQTVGNRT</sequence>
<dbReference type="Proteomes" id="UP000002217">
    <property type="component" value="Chromosome"/>
</dbReference>
<evidence type="ECO:0000313" key="1">
    <source>
        <dbReference type="EMBL" id="ACV63410.1"/>
    </source>
</evidence>
<organism evidence="1 2">
    <name type="scientific">Desulfofarcimen acetoxidans (strain ATCC 49208 / DSM 771 / KCTC 5769 / VKM B-1644 / 5575)</name>
    <name type="common">Desulfotomaculum acetoxidans</name>
    <dbReference type="NCBI Taxonomy" id="485916"/>
    <lineage>
        <taxon>Bacteria</taxon>
        <taxon>Bacillati</taxon>
        <taxon>Bacillota</taxon>
        <taxon>Clostridia</taxon>
        <taxon>Eubacteriales</taxon>
        <taxon>Peptococcaceae</taxon>
        <taxon>Desulfofarcimen</taxon>
    </lineage>
</organism>
<proteinExistence type="predicted"/>
<evidence type="ECO:0000313" key="2">
    <source>
        <dbReference type="Proteomes" id="UP000002217"/>
    </source>
</evidence>
<gene>
    <name evidence="1" type="ordered locus">Dtox_2618</name>
</gene>
<dbReference type="HOGENOM" id="CLU_3182834_0_0_9"/>
<reference evidence="1 2" key="1">
    <citation type="journal article" date="2009" name="Stand. Genomic Sci.">
        <title>Complete genome sequence of Desulfotomaculum acetoxidans type strain (5575).</title>
        <authorList>
            <person name="Spring S."/>
            <person name="Lapidus A."/>
            <person name="Schroder M."/>
            <person name="Gleim D."/>
            <person name="Sims D."/>
            <person name="Meincke L."/>
            <person name="Glavina Del Rio T."/>
            <person name="Tice H."/>
            <person name="Copeland A."/>
            <person name="Cheng J.F."/>
            <person name="Lucas S."/>
            <person name="Chen F."/>
            <person name="Nolan M."/>
            <person name="Bruce D."/>
            <person name="Goodwin L."/>
            <person name="Pitluck S."/>
            <person name="Ivanova N."/>
            <person name="Mavromatis K."/>
            <person name="Mikhailova N."/>
            <person name="Pati A."/>
            <person name="Chen A."/>
            <person name="Palaniappan K."/>
            <person name="Land M."/>
            <person name="Hauser L."/>
            <person name="Chang Y.J."/>
            <person name="Jeffries C.D."/>
            <person name="Chain P."/>
            <person name="Saunders E."/>
            <person name="Brettin T."/>
            <person name="Detter J.C."/>
            <person name="Goker M."/>
            <person name="Bristow J."/>
            <person name="Eisen J.A."/>
            <person name="Markowitz V."/>
            <person name="Hugenholtz P."/>
            <person name="Kyrpides N.C."/>
            <person name="Klenk H.P."/>
            <person name="Han C."/>
        </authorList>
    </citation>
    <scope>NUCLEOTIDE SEQUENCE [LARGE SCALE GENOMIC DNA]</scope>
    <source>
        <strain evidence="2">ATCC 49208 / DSM 771 / VKM B-1644</strain>
    </source>
</reference>
<protein>
    <submittedName>
        <fullName evidence="1">Uncharacterized protein</fullName>
    </submittedName>
</protein>
<accession>C8W114</accession>
<keyword evidence="2" id="KW-1185">Reference proteome</keyword>
<dbReference type="EMBL" id="CP001720">
    <property type="protein sequence ID" value="ACV63410.1"/>
    <property type="molecule type" value="Genomic_DNA"/>
</dbReference>
<dbReference type="RefSeq" id="WP_015758105.1">
    <property type="nucleotide sequence ID" value="NC_013216.1"/>
</dbReference>
<dbReference type="AlphaFoldDB" id="C8W114"/>
<name>C8W114_DESAS</name>
<dbReference type="KEGG" id="dae:Dtox_2618"/>